<dbReference type="AlphaFoldDB" id="A0A2H0LP64"/>
<sequence length="465" mass="52021">MTLFKKSPKRHGFTFVSGGILHAAIYQHQVQKLVLVAKEQFPIEELSVENRKKAFSALMNQGRGHIPVTHLVARDKSFIKQFEFPSRNMEEIKQMVALRLPREVPFSLDQITYHIHPVRFLSESDVQTSVFLFGITKEMIAQERAVLQTFGIDPKQFVLTSVVLARYVHKQIGTTGTAPKLVIFSERGKGEVAIVSDQSVAVSRTFQYDPDDISTSIPEALQPIIDALNHKEDTSNYDLCLGGDIKSIKNEIFSGSYPNRVNLGGDEAGGGAQQLLMMAAEAYDGTYEEFNLLPDEDKSRIASADTKRHGYALRFAVILFLGLAAAASFYRSARILIAGQAIQRELKKIEPSIRETKATVRLIQTLYYIEKGKVEPMDLLASIHEQAPDGVLLSEMEYDGKDDFVRIKGKTSNQALVDQFVRQLSQISWLARVDLQYSESAAQSLSPEFQFSIQGVLSKEGMYTS</sequence>
<dbReference type="EMBL" id="PCVY01000049">
    <property type="protein sequence ID" value="PIQ86151.1"/>
    <property type="molecule type" value="Genomic_DNA"/>
</dbReference>
<dbReference type="Proteomes" id="UP000230859">
    <property type="component" value="Unassembled WGS sequence"/>
</dbReference>
<dbReference type="Pfam" id="PF05137">
    <property type="entry name" value="PilN"/>
    <property type="match status" value="1"/>
</dbReference>
<keyword evidence="1" id="KW-1133">Transmembrane helix</keyword>
<evidence type="ECO:0000313" key="2">
    <source>
        <dbReference type="EMBL" id="PIQ86151.1"/>
    </source>
</evidence>
<evidence type="ECO:0000256" key="1">
    <source>
        <dbReference type="SAM" id="Phobius"/>
    </source>
</evidence>
<organism evidence="2 3">
    <name type="scientific">Candidatus Abzuiibacterium crystallinum</name>
    <dbReference type="NCBI Taxonomy" id="1974748"/>
    <lineage>
        <taxon>Bacteria</taxon>
        <taxon>Pseudomonadati</taxon>
        <taxon>Candidatus Omnitrophota</taxon>
        <taxon>Candidatus Abzuiibacterium</taxon>
    </lineage>
</organism>
<dbReference type="InterPro" id="IPR052534">
    <property type="entry name" value="Extracell_DNA_Util/SecSys_Comp"/>
</dbReference>
<feature type="transmembrane region" description="Helical" evidence="1">
    <location>
        <begin position="311"/>
        <end position="330"/>
    </location>
</feature>
<gene>
    <name evidence="2" type="ORF">COV74_05585</name>
</gene>
<protein>
    <recommendedName>
        <fullName evidence="4">GspL periplasmic domain-containing protein</fullName>
    </recommendedName>
</protein>
<reference evidence="2 3" key="1">
    <citation type="submission" date="2017-09" db="EMBL/GenBank/DDBJ databases">
        <title>Depth-based differentiation of microbial function through sediment-hosted aquifers and enrichment of novel symbionts in the deep terrestrial subsurface.</title>
        <authorList>
            <person name="Probst A.J."/>
            <person name="Ladd B."/>
            <person name="Jarett J.K."/>
            <person name="Geller-Mcgrath D.E."/>
            <person name="Sieber C.M."/>
            <person name="Emerson J.B."/>
            <person name="Anantharaman K."/>
            <person name="Thomas B.C."/>
            <person name="Malmstrom R."/>
            <person name="Stieglmeier M."/>
            <person name="Klingl A."/>
            <person name="Woyke T."/>
            <person name="Ryan C.M."/>
            <person name="Banfield J.F."/>
        </authorList>
    </citation>
    <scope>NUCLEOTIDE SEQUENCE [LARGE SCALE GENOMIC DNA]</scope>
    <source>
        <strain evidence="2">CG11_big_fil_rev_8_21_14_0_20_45_26</strain>
    </source>
</reference>
<dbReference type="Gene3D" id="3.30.1490.300">
    <property type="match status" value="1"/>
</dbReference>
<evidence type="ECO:0008006" key="4">
    <source>
        <dbReference type="Google" id="ProtNLM"/>
    </source>
</evidence>
<dbReference type="InterPro" id="IPR007813">
    <property type="entry name" value="PilN"/>
</dbReference>
<keyword evidence="1" id="KW-0472">Membrane</keyword>
<dbReference type="PANTHER" id="PTHR40278">
    <property type="entry name" value="DNA UTILIZATION PROTEIN HOFN"/>
    <property type="match status" value="1"/>
</dbReference>
<keyword evidence="1" id="KW-0812">Transmembrane</keyword>
<proteinExistence type="predicted"/>
<accession>A0A2H0LP64</accession>
<dbReference type="Gene3D" id="3.30.420.40">
    <property type="match status" value="2"/>
</dbReference>
<evidence type="ECO:0000313" key="3">
    <source>
        <dbReference type="Proteomes" id="UP000230859"/>
    </source>
</evidence>
<name>A0A2H0LP64_9BACT</name>
<comment type="caution">
    <text evidence="2">The sequence shown here is derived from an EMBL/GenBank/DDBJ whole genome shotgun (WGS) entry which is preliminary data.</text>
</comment>
<dbReference type="PANTHER" id="PTHR40278:SF1">
    <property type="entry name" value="DNA UTILIZATION PROTEIN HOFN"/>
    <property type="match status" value="1"/>
</dbReference>